<dbReference type="RefSeq" id="WP_022052833.1">
    <property type="nucleotide sequence ID" value="NZ_CAJLCU010000017.1"/>
</dbReference>
<proteinExistence type="predicted"/>
<name>A0A854C431_9BACT</name>
<organism evidence="4 5">
    <name type="scientific">Phocaeicola plebeius</name>
    <dbReference type="NCBI Taxonomy" id="310297"/>
    <lineage>
        <taxon>Bacteria</taxon>
        <taxon>Pseudomonadati</taxon>
        <taxon>Bacteroidota</taxon>
        <taxon>Bacteroidia</taxon>
        <taxon>Bacteroidales</taxon>
        <taxon>Bacteroidaceae</taxon>
        <taxon>Phocaeicola</taxon>
    </lineage>
</organism>
<evidence type="ECO:0000256" key="3">
    <source>
        <dbReference type="SAM" id="SignalP"/>
    </source>
</evidence>
<sequence>MRKIIFLLFTILAAWQVKAADKVRFVAEAADVVVSGDQVRLVFTVNSQDIKDFRAPSIKGFDVLMGPSRSQQSSIQIINGKRTSNSSTAFTYILLAGSPGTYTIPAASVEVNGEKVFSNAISIKVLPQDQNSGNSGNNGGGSASSSRSQAAGSRISANDLFITATASKTTVHEQEAILLTYKVYTVVNLRQLYGKMPDLKGFHTQEVELPQQKTFTLEHYKGRNYNTTVWSQYVLFPQQTGKLEIPSITFDGVVAQQTVSDDPFDAFFNGGGYVEVKKKITTPKVVINVQPLPAKPAGFSGAVGEFKLASSINATDVKTNDAVTIKLTLSGTGNMKLIGTPEVKFPQDFEIYDPKVTDDYKLTNSGLTGTKTFEYLAIPRHAGNFTIPAVEFTYFDLKSNSYKTLKTEAYNLKVAKGQGNADQVISDFTNKESVKMLGKDIRFIKLGDSSLRPKGDFFFGTVGYYLCYLIPLLLFVVFAVIYRQKALENANVAKVKTKKANKVATRRMKLAGKLLAENKKNEFYDEVLKALWGYISDKLSIPVSQLSKDNIEAELTNYGVQEALIAEFIGVLNECEYARYAPGNENEAMDKVYSASVEVISKMENSIKH</sequence>
<comment type="caution">
    <text evidence="4">The sequence shown here is derived from an EMBL/GenBank/DDBJ whole genome shotgun (WGS) entry which is preliminary data.</text>
</comment>
<dbReference type="PANTHER" id="PTHR40940">
    <property type="entry name" value="PROTEIN BATD-RELATED"/>
    <property type="match status" value="1"/>
</dbReference>
<dbReference type="PANTHER" id="PTHR40940:SF2">
    <property type="entry name" value="BATD"/>
    <property type="match status" value="1"/>
</dbReference>
<feature type="region of interest" description="Disordered" evidence="1">
    <location>
        <begin position="128"/>
        <end position="149"/>
    </location>
</feature>
<evidence type="ECO:0000256" key="2">
    <source>
        <dbReference type="SAM" id="Phobius"/>
    </source>
</evidence>
<dbReference type="InterPro" id="IPR025738">
    <property type="entry name" value="BatD"/>
</dbReference>
<dbReference type="AlphaFoldDB" id="A0A854C431"/>
<feature type="transmembrane region" description="Helical" evidence="2">
    <location>
        <begin position="462"/>
        <end position="482"/>
    </location>
</feature>
<evidence type="ECO:0000313" key="4">
    <source>
        <dbReference type="EMBL" id="OKZ09867.1"/>
    </source>
</evidence>
<feature type="chain" id="PRO_5032780446" evidence="3">
    <location>
        <begin position="20"/>
        <end position="609"/>
    </location>
</feature>
<keyword evidence="3" id="KW-0732">Signal</keyword>
<accession>A0A854C431</accession>
<keyword evidence="2" id="KW-0812">Transmembrane</keyword>
<evidence type="ECO:0000256" key="1">
    <source>
        <dbReference type="SAM" id="MobiDB-lite"/>
    </source>
</evidence>
<dbReference type="Pfam" id="PF13584">
    <property type="entry name" value="BatD"/>
    <property type="match status" value="3"/>
</dbReference>
<reference evidence="4 5" key="1">
    <citation type="journal article" date="2016" name="Nat. Biotechnol.">
        <title>Measurement of bacterial replication rates in microbial communities.</title>
        <authorList>
            <person name="Brown C.T."/>
            <person name="Olm M.R."/>
            <person name="Thomas B.C."/>
            <person name="Banfield J.F."/>
        </authorList>
    </citation>
    <scope>NUCLEOTIDE SEQUENCE [LARGE SCALE GENOMIC DNA]</scope>
    <source>
        <strain evidence="4">45_130</strain>
    </source>
</reference>
<feature type="signal peptide" evidence="3">
    <location>
        <begin position="1"/>
        <end position="19"/>
    </location>
</feature>
<protein>
    <submittedName>
        <fullName evidence="4">BatD protein</fullName>
    </submittedName>
</protein>
<keyword evidence="2" id="KW-1133">Transmembrane helix</keyword>
<evidence type="ECO:0000313" key="5">
    <source>
        <dbReference type="Proteomes" id="UP000186685"/>
    </source>
</evidence>
<dbReference type="EMBL" id="MNQR01000021">
    <property type="protein sequence ID" value="OKZ09867.1"/>
    <property type="molecule type" value="Genomic_DNA"/>
</dbReference>
<dbReference type="Proteomes" id="UP000186685">
    <property type="component" value="Unassembled WGS sequence"/>
</dbReference>
<keyword evidence="2" id="KW-0472">Membrane</keyword>
<gene>
    <name evidence="4" type="ORF">BHV76_08350</name>
</gene>